<dbReference type="EMBL" id="JBAKAX010000004">
    <property type="protein sequence ID" value="MEL0603819.1"/>
    <property type="molecule type" value="Genomic_DNA"/>
</dbReference>
<keyword evidence="2" id="KW-1185">Reference proteome</keyword>
<evidence type="ECO:0000313" key="1">
    <source>
        <dbReference type="EMBL" id="MEL0603819.1"/>
    </source>
</evidence>
<organism evidence="1 2">
    <name type="scientific">Pseudoalteromonas undina</name>
    <dbReference type="NCBI Taxonomy" id="43660"/>
    <lineage>
        <taxon>Bacteria</taxon>
        <taxon>Pseudomonadati</taxon>
        <taxon>Pseudomonadota</taxon>
        <taxon>Gammaproteobacteria</taxon>
        <taxon>Alteromonadales</taxon>
        <taxon>Pseudoalteromonadaceae</taxon>
        <taxon>Pseudoalteromonas</taxon>
    </lineage>
</organism>
<dbReference type="EC" id="3.1.21.-" evidence="1"/>
<keyword evidence="1" id="KW-0540">Nuclease</keyword>
<evidence type="ECO:0000313" key="2">
    <source>
        <dbReference type="Proteomes" id="UP001374952"/>
    </source>
</evidence>
<comment type="caution">
    <text evidence="1">The sequence shown here is derived from an EMBL/GenBank/DDBJ whole genome shotgun (WGS) entry which is preliminary data.</text>
</comment>
<name>A0ACC6R1W1_9GAMM</name>
<reference evidence="1" key="1">
    <citation type="submission" date="2024-02" db="EMBL/GenBank/DDBJ databases">
        <title>Bacteria isolated from the canopy kelp, Nereocystis luetkeana.</title>
        <authorList>
            <person name="Pfister C.A."/>
            <person name="Younker I.T."/>
            <person name="Light S.H."/>
        </authorList>
    </citation>
    <scope>NUCLEOTIDE SEQUENCE</scope>
    <source>
        <strain evidence="1">TN.2.01</strain>
    </source>
</reference>
<keyword evidence="1" id="KW-0255">Endonuclease</keyword>
<accession>A0ACC6R1W1</accession>
<proteinExistence type="predicted"/>
<dbReference type="Proteomes" id="UP001374952">
    <property type="component" value="Unassembled WGS sequence"/>
</dbReference>
<gene>
    <name evidence="1" type="ORF">V6250_06545</name>
</gene>
<protein>
    <submittedName>
        <fullName evidence="1">Restriction endonuclease subunit S</fullName>
        <ecNumber evidence="1">3.1.21.-</ecNumber>
    </submittedName>
</protein>
<keyword evidence="1" id="KW-0378">Hydrolase</keyword>
<sequence length="206" mass="22307">MKNESGGSVKTIESICTEFSTGATNALFEKSEHQSREKSFLLTGSSVDLNGEILVKELNKVVIKEGKDASRFLLKEGDIVLLAKGNSIRAAYVNSYIADLKVIASANFIILRPNPKILIGEVLVAYFNSLEGQSCLASISTGATIKNISLTSLKKLEIELPLTEKQQQIAALFHARNDAYHAAIEFAEQQKEVATACISELMKGAA</sequence>